<evidence type="ECO:0000256" key="2">
    <source>
        <dbReference type="ARBA" id="ARBA00023002"/>
    </source>
</evidence>
<dbReference type="GO" id="GO:0005507">
    <property type="term" value="F:copper ion binding"/>
    <property type="evidence" value="ECO:0007669"/>
    <property type="project" value="InterPro"/>
</dbReference>
<dbReference type="InterPro" id="IPR006311">
    <property type="entry name" value="TAT_signal"/>
</dbReference>
<keyword evidence="3" id="KW-0186">Copper</keyword>
<keyword evidence="1" id="KW-0479">Metal-binding</keyword>
<dbReference type="InterPro" id="IPR011707">
    <property type="entry name" value="Cu-oxidase-like_N"/>
</dbReference>
<dbReference type="PANTHER" id="PTHR11709:SF394">
    <property type="entry name" value="FI03373P-RELATED"/>
    <property type="match status" value="1"/>
</dbReference>
<dbReference type="PANTHER" id="PTHR11709">
    <property type="entry name" value="MULTI-COPPER OXIDASE"/>
    <property type="match status" value="1"/>
</dbReference>
<dbReference type="SUPFAM" id="SSF49503">
    <property type="entry name" value="Cupredoxins"/>
    <property type="match status" value="3"/>
</dbReference>
<feature type="domain" description="Plastocyanin-like" evidence="5">
    <location>
        <begin position="400"/>
        <end position="513"/>
    </location>
</feature>
<dbReference type="CDD" id="cd13896">
    <property type="entry name" value="CuRO_3_CopA"/>
    <property type="match status" value="1"/>
</dbReference>
<dbReference type="PROSITE" id="PS51318">
    <property type="entry name" value="TAT"/>
    <property type="match status" value="1"/>
</dbReference>
<keyword evidence="2" id="KW-0560">Oxidoreductase</keyword>
<dbReference type="Pfam" id="PF07731">
    <property type="entry name" value="Cu-oxidase_2"/>
    <property type="match status" value="1"/>
</dbReference>
<dbReference type="Pfam" id="PF00394">
    <property type="entry name" value="Cu-oxidase"/>
    <property type="match status" value="1"/>
</dbReference>
<feature type="domain" description="Plastocyanin-like" evidence="6">
    <location>
        <begin position="47"/>
        <end position="149"/>
    </location>
</feature>
<dbReference type="EMBL" id="PYGB01000019">
    <property type="protein sequence ID" value="PSK80820.1"/>
    <property type="molecule type" value="Genomic_DNA"/>
</dbReference>
<dbReference type="RefSeq" id="WP_085897799.1">
    <property type="nucleotide sequence ID" value="NZ_FWFY01000017.1"/>
</dbReference>
<protein>
    <submittedName>
        <fullName evidence="8">Copper resistance protein A</fullName>
    </submittedName>
    <submittedName>
        <fullName evidence="7">Multicopper oxidase</fullName>
    </submittedName>
</protein>
<dbReference type="OrthoDB" id="9757546at2"/>
<organism evidence="8 9">
    <name type="scientific">Limimaricola soesokkakensis</name>
    <dbReference type="NCBI Taxonomy" id="1343159"/>
    <lineage>
        <taxon>Bacteria</taxon>
        <taxon>Pseudomonadati</taxon>
        <taxon>Pseudomonadota</taxon>
        <taxon>Alphaproteobacteria</taxon>
        <taxon>Rhodobacterales</taxon>
        <taxon>Paracoccaceae</taxon>
        <taxon>Limimaricola</taxon>
    </lineage>
</organism>
<feature type="domain" description="Plastocyanin-like" evidence="4">
    <location>
        <begin position="241"/>
        <end position="340"/>
    </location>
</feature>
<dbReference type="InterPro" id="IPR002355">
    <property type="entry name" value="Cu_oxidase_Cu_BS"/>
</dbReference>
<evidence type="ECO:0000259" key="5">
    <source>
        <dbReference type="Pfam" id="PF07731"/>
    </source>
</evidence>
<evidence type="ECO:0000313" key="7">
    <source>
        <dbReference type="EMBL" id="PSK80820.1"/>
    </source>
</evidence>
<name>A0A1X7A3H1_9RHOB</name>
<evidence type="ECO:0000256" key="3">
    <source>
        <dbReference type="ARBA" id="ARBA00023008"/>
    </source>
</evidence>
<evidence type="ECO:0000313" key="8">
    <source>
        <dbReference type="EMBL" id="SLN69581.1"/>
    </source>
</evidence>
<dbReference type="Gene3D" id="2.60.40.420">
    <property type="entry name" value="Cupredoxins - blue copper proteins"/>
    <property type="match status" value="3"/>
</dbReference>
<reference evidence="8 9" key="1">
    <citation type="submission" date="2017-03" db="EMBL/GenBank/DDBJ databases">
        <authorList>
            <person name="Afonso C.L."/>
            <person name="Miller P.J."/>
            <person name="Scott M.A."/>
            <person name="Spackman E."/>
            <person name="Goraichik I."/>
            <person name="Dimitrov K.M."/>
            <person name="Suarez D.L."/>
            <person name="Swayne D.E."/>
        </authorList>
    </citation>
    <scope>NUCLEOTIDE SEQUENCE [LARGE SCALE GENOMIC DNA]</scope>
    <source>
        <strain evidence="8 9">CECT 8367</strain>
    </source>
</reference>
<dbReference type="InterPro" id="IPR001117">
    <property type="entry name" value="Cu-oxidase_2nd"/>
</dbReference>
<dbReference type="InterPro" id="IPR008972">
    <property type="entry name" value="Cupredoxin"/>
</dbReference>
<dbReference type="CDD" id="cd13887">
    <property type="entry name" value="CuRO_2_MCO_like_2"/>
    <property type="match status" value="1"/>
</dbReference>
<dbReference type="InterPro" id="IPR011706">
    <property type="entry name" value="Cu-oxidase_C"/>
</dbReference>
<dbReference type="GO" id="GO:0016491">
    <property type="term" value="F:oxidoreductase activity"/>
    <property type="evidence" value="ECO:0007669"/>
    <property type="project" value="UniProtKB-KW"/>
</dbReference>
<dbReference type="AlphaFoldDB" id="A0A1X7A3H1"/>
<evidence type="ECO:0000313" key="9">
    <source>
        <dbReference type="Proteomes" id="UP000193495"/>
    </source>
</evidence>
<evidence type="ECO:0000259" key="4">
    <source>
        <dbReference type="Pfam" id="PF00394"/>
    </source>
</evidence>
<dbReference type="EMBL" id="FWFY01000017">
    <property type="protein sequence ID" value="SLN69581.1"/>
    <property type="molecule type" value="Genomic_DNA"/>
</dbReference>
<evidence type="ECO:0000259" key="6">
    <source>
        <dbReference type="Pfam" id="PF07732"/>
    </source>
</evidence>
<dbReference type="Proteomes" id="UP000240624">
    <property type="component" value="Unassembled WGS sequence"/>
</dbReference>
<gene>
    <name evidence="8" type="primary">copA</name>
    <name evidence="7" type="ORF">CLV79_1197</name>
    <name evidence="8" type="ORF">LOS8367_03495</name>
</gene>
<evidence type="ECO:0000256" key="1">
    <source>
        <dbReference type="ARBA" id="ARBA00022723"/>
    </source>
</evidence>
<dbReference type="PROSITE" id="PS00080">
    <property type="entry name" value="MULTICOPPER_OXIDASE2"/>
    <property type="match status" value="1"/>
</dbReference>
<keyword evidence="10" id="KW-1185">Reference proteome</keyword>
<proteinExistence type="predicted"/>
<evidence type="ECO:0000313" key="10">
    <source>
        <dbReference type="Proteomes" id="UP000240624"/>
    </source>
</evidence>
<dbReference type="CDD" id="cd13865">
    <property type="entry name" value="CuRO_1_LCC_like_3"/>
    <property type="match status" value="1"/>
</dbReference>
<sequence>MTHHLSRRGFLATSAAAAAFATMPAVGRAQAMEPLLLRATTRTLDIDGRAATVMGLLGPDDRPGLTLDPGQRFAVRLENRLDVETLIHWHGQIPPNAQDGVPNLPLPPIAPGESRDYDFAPLPGTHWMHSHLPLQELGLLAAPLIVRRAEDLAADRQEVVMFLHDFSFKSPEQVMEEITSGMAMHGMDHGGMAGMGATSGMDHGAMNGMPGMDHGAMTRMDHGAMAGMNHGAMAGMDHGGMAMAADLNDYDFDAYLANDRTLSDPELVQVEPGGRVLLRVINAAAATSFWIETGAVEARLVAVDGHAVQPISGRRFGAAMAQRLDIEIDLPSGGAFPILALREGAPERTGIVLASPGAQVEKIQGIAPTAAPAFDLDLGQERSLRATQPLPERAAERRQMVMLGGQMQPYVWTIDGKTWAERQPVPAVSGERVELTFHNMSSMGHPMHLHGHVFQVVEAGGQRFSGAVRDTVYVPPMAAVTVALDAGEAARWMLHCHQMPHLASGMMTEFAVAAT</sequence>
<reference evidence="7 10" key="2">
    <citation type="submission" date="2018-03" db="EMBL/GenBank/DDBJ databases">
        <title>Genomic Encyclopedia of Archaeal and Bacterial Type Strains, Phase II (KMG-II): from individual species to whole genera.</title>
        <authorList>
            <person name="Goeker M."/>
        </authorList>
    </citation>
    <scope>NUCLEOTIDE SEQUENCE [LARGE SCALE GENOMIC DNA]</scope>
    <source>
        <strain evidence="7 10">DSM 29956</strain>
    </source>
</reference>
<dbReference type="Proteomes" id="UP000193495">
    <property type="component" value="Unassembled WGS sequence"/>
</dbReference>
<dbReference type="InterPro" id="IPR045087">
    <property type="entry name" value="Cu-oxidase_fam"/>
</dbReference>
<dbReference type="InterPro" id="IPR034279">
    <property type="entry name" value="CuRO_3_CopA"/>
</dbReference>
<accession>A0A1X7A3H1</accession>
<dbReference type="Pfam" id="PF07732">
    <property type="entry name" value="Cu-oxidase_3"/>
    <property type="match status" value="1"/>
</dbReference>